<organism evidence="1 2">
    <name type="scientific">Dendrolimus kikuchii</name>
    <dbReference type="NCBI Taxonomy" id="765133"/>
    <lineage>
        <taxon>Eukaryota</taxon>
        <taxon>Metazoa</taxon>
        <taxon>Ecdysozoa</taxon>
        <taxon>Arthropoda</taxon>
        <taxon>Hexapoda</taxon>
        <taxon>Insecta</taxon>
        <taxon>Pterygota</taxon>
        <taxon>Neoptera</taxon>
        <taxon>Endopterygota</taxon>
        <taxon>Lepidoptera</taxon>
        <taxon>Glossata</taxon>
        <taxon>Ditrysia</taxon>
        <taxon>Bombycoidea</taxon>
        <taxon>Lasiocampidae</taxon>
        <taxon>Dendrolimus</taxon>
    </lineage>
</organism>
<gene>
    <name evidence="1" type="ORF">K1T71_012301</name>
</gene>
<reference evidence="1 2" key="1">
    <citation type="journal article" date="2021" name="Front. Genet.">
        <title>Chromosome-Level Genome Assembly Reveals Significant Gene Expansion in the Toll and IMD Signaling Pathways of Dendrolimus kikuchii.</title>
        <authorList>
            <person name="Zhou J."/>
            <person name="Wu P."/>
            <person name="Xiong Z."/>
            <person name="Liu N."/>
            <person name="Zhao N."/>
            <person name="Ji M."/>
            <person name="Qiu Y."/>
            <person name="Yang B."/>
        </authorList>
    </citation>
    <scope>NUCLEOTIDE SEQUENCE [LARGE SCALE GENOMIC DNA]</scope>
    <source>
        <strain evidence="1">Ann1</strain>
    </source>
</reference>
<comment type="caution">
    <text evidence="1">The sequence shown here is derived from an EMBL/GenBank/DDBJ whole genome shotgun (WGS) entry which is preliminary data.</text>
</comment>
<evidence type="ECO:0000313" key="2">
    <source>
        <dbReference type="Proteomes" id="UP000824533"/>
    </source>
</evidence>
<evidence type="ECO:0000313" key="1">
    <source>
        <dbReference type="EMBL" id="KAJ0172328.1"/>
    </source>
</evidence>
<dbReference type="EMBL" id="CM034408">
    <property type="protein sequence ID" value="KAJ0172328.1"/>
    <property type="molecule type" value="Genomic_DNA"/>
</dbReference>
<proteinExistence type="predicted"/>
<dbReference type="Proteomes" id="UP000824533">
    <property type="component" value="Linkage Group LG22"/>
</dbReference>
<sequence>MWTYDDESRVRLDMDSRRACPSYEAGFDVCDPLGSAGSLLEWSRREPARIVRRRCRSEGVDRSPYEDASGGGRDHRSADSHSRHQRALPHRGHFTLNADHYDPFRHECSLPNTTQNGDYIMAHEQDRFHGYQQGRSKLYRTSPTRPILVTTLSNTKVDDSRLPKVEELFEKVDQEMMEIQVAKQPLKSILNNPLPKSPPHGILKKPKNRSYQDSKVNLEGRRRQRACSESDNLYCNYHLASPISGYDSRLNYLSNNMKRAKDNSGYSYGTAVASLTTTPSNKSPNYSKTSRCLCKDQVIVTRGEHNMHVLRTTAINSDTVDSGMETPRQETPTPTCPAVSPALPVSSVTAIPVAKKSVKAVKKKTKPKAKVVKMKSSTKVECSVVEGEAEDAHSRSPSPDTIAGTPWQMETDAMDIEKLEKPPPPIAIVKKEEPLEHNSVTKITAKSNGIVLPPKKIVSKESPLALPDTVLSCLRLSIFPRVPPYLRFVGHEESCALKIPLPIQKHLKWKLTTITPIVVKRTLTNSGFRLVKSECDTAECPQEETVEWVGIWGKHMKSIMFRAIKDGQKMNHFPGTFQIGRKDRLWRNLQKLASKYGVNEFGIMPKTYVLPHDLKLLKHDWEKYAANNEKWIIKPPASARGTGIKVVSRWTQIPKKRPVVVQKYVSKPYLINGNKFDMRLYVLVTSIHPLRIYLYKDGLARFASVKYNDEPASLNDRYMHLTNYSINRLSKNYTPNEDFAACEGHKWTLQTLFTYLKTEKHVDTEALWNSMKDLVIKTIISGEASISSLTKANVTSRYNCYELFGIDVLLDEDLKPWLLEVNISPSLHSASPLDIHVKGPLVSTVLNIAQFQVPLKTNLEMLSKDKPNKLAGLPYDSRLYTVYLSKEERDKHIIYTNMEERDMYLRDILSTLTPDDVRHLIQAEDELTQSGDMERVFPTRETHKYLAFLAGPRYYNRLFDAWETRYGQNRDPGIELLRNLCDIGYHLEVPPVPLKNDVDAPSPAASERRSVPSLASLELTPHPSPPDATVTCIADINRVCGDARPHAIQPPQAIEPRA</sequence>
<keyword evidence="2" id="KW-1185">Reference proteome</keyword>
<name>A0ACC1CL70_9NEOP</name>
<accession>A0ACC1CL70</accession>
<protein>
    <submittedName>
        <fullName evidence="1">Uncharacterized protein</fullName>
    </submittedName>
</protein>